<organism evidence="2 3">
    <name type="scientific">Candidatus Kaiserbacteria bacterium RIFCSPHIGHO2_02_FULL_55_20</name>
    <dbReference type="NCBI Taxonomy" id="1798497"/>
    <lineage>
        <taxon>Bacteria</taxon>
        <taxon>Candidatus Kaiseribacteriota</taxon>
    </lineage>
</organism>
<reference evidence="2 3" key="1">
    <citation type="journal article" date="2016" name="Nat. Commun.">
        <title>Thousands of microbial genomes shed light on interconnected biogeochemical processes in an aquifer system.</title>
        <authorList>
            <person name="Anantharaman K."/>
            <person name="Brown C.T."/>
            <person name="Hug L.A."/>
            <person name="Sharon I."/>
            <person name="Castelle C.J."/>
            <person name="Probst A.J."/>
            <person name="Thomas B.C."/>
            <person name="Singh A."/>
            <person name="Wilkins M.J."/>
            <person name="Karaoz U."/>
            <person name="Brodie E.L."/>
            <person name="Williams K.H."/>
            <person name="Hubbard S.S."/>
            <person name="Banfield J.F."/>
        </authorList>
    </citation>
    <scope>NUCLEOTIDE SEQUENCE [LARGE SCALE GENOMIC DNA]</scope>
</reference>
<feature type="coiled-coil region" evidence="1">
    <location>
        <begin position="78"/>
        <end position="109"/>
    </location>
</feature>
<evidence type="ECO:0000256" key="1">
    <source>
        <dbReference type="SAM" id="Coils"/>
    </source>
</evidence>
<dbReference type="InterPro" id="IPR003489">
    <property type="entry name" value="RHF/RaiA"/>
</dbReference>
<accession>A0A1F6DYC9</accession>
<comment type="caution">
    <text evidence="2">The sequence shown here is derived from an EMBL/GenBank/DDBJ whole genome shotgun (WGS) entry which is preliminary data.</text>
</comment>
<gene>
    <name evidence="2" type="ORF">A3D71_02525</name>
</gene>
<dbReference type="AlphaFoldDB" id="A0A1F6DYC9"/>
<dbReference type="NCBIfam" id="TIGR00741">
    <property type="entry name" value="yfiA"/>
    <property type="match status" value="1"/>
</dbReference>
<dbReference type="Gene3D" id="3.30.160.100">
    <property type="entry name" value="Ribosome hibernation promotion factor-like"/>
    <property type="match status" value="1"/>
</dbReference>
<dbReference type="EMBL" id="MFLK01000007">
    <property type="protein sequence ID" value="OGG66421.1"/>
    <property type="molecule type" value="Genomic_DNA"/>
</dbReference>
<sequence length="122" mass="13823">MNTRIKATDYELTPDTRAYLDERLASIEKYLSGDTSLVRCEVELGRDAGRPRHGANMWFAEIRVAQPGTGAVYARNNAASVNAAIDDVKEEVERQLRQEKKLHVRVMRKTGAAIKNWMKFGQ</sequence>
<name>A0A1F6DYC9_9BACT</name>
<dbReference type="InterPro" id="IPR036567">
    <property type="entry name" value="RHF-like"/>
</dbReference>
<dbReference type="Pfam" id="PF02482">
    <property type="entry name" value="Ribosomal_S30AE"/>
    <property type="match status" value="1"/>
</dbReference>
<dbReference type="SUPFAM" id="SSF69754">
    <property type="entry name" value="Ribosome binding protein Y (YfiA homologue)"/>
    <property type="match status" value="1"/>
</dbReference>
<evidence type="ECO:0000313" key="3">
    <source>
        <dbReference type="Proteomes" id="UP000177652"/>
    </source>
</evidence>
<protein>
    <submittedName>
        <fullName evidence="2">Ribosomal subunit interface protein</fullName>
    </submittedName>
</protein>
<dbReference type="STRING" id="1798497.A3D71_02525"/>
<evidence type="ECO:0000313" key="2">
    <source>
        <dbReference type="EMBL" id="OGG66421.1"/>
    </source>
</evidence>
<dbReference type="Proteomes" id="UP000177652">
    <property type="component" value="Unassembled WGS sequence"/>
</dbReference>
<proteinExistence type="predicted"/>
<keyword evidence="1" id="KW-0175">Coiled coil</keyword>